<keyword evidence="1" id="KW-0067">ATP-binding</keyword>
<dbReference type="PROSITE" id="PS50975">
    <property type="entry name" value="ATP_GRASP"/>
    <property type="match status" value="1"/>
</dbReference>
<accession>A0A919C9G6</accession>
<comment type="caution">
    <text evidence="4">The sequence shown here is derived from an EMBL/GenBank/DDBJ whole genome shotgun (WGS) entry which is preliminary data.</text>
</comment>
<dbReference type="SUPFAM" id="SSF56059">
    <property type="entry name" value="Glutathione synthetase ATP-binding domain-like"/>
    <property type="match status" value="1"/>
</dbReference>
<dbReference type="Gene3D" id="3.30.470.20">
    <property type="entry name" value="ATP-grasp fold, B domain"/>
    <property type="match status" value="1"/>
</dbReference>
<dbReference type="GO" id="GO:0009432">
    <property type="term" value="P:SOS response"/>
    <property type="evidence" value="ECO:0007669"/>
    <property type="project" value="TreeGrafter"/>
</dbReference>
<dbReference type="Gene3D" id="3.40.50.20">
    <property type="match status" value="1"/>
</dbReference>
<organism evidence="4 5">
    <name type="scientific">Streptomyces finlayi</name>
    <dbReference type="NCBI Taxonomy" id="67296"/>
    <lineage>
        <taxon>Bacteria</taxon>
        <taxon>Bacillati</taxon>
        <taxon>Actinomycetota</taxon>
        <taxon>Actinomycetes</taxon>
        <taxon>Kitasatosporales</taxon>
        <taxon>Streptomycetaceae</taxon>
        <taxon>Streptomyces</taxon>
    </lineage>
</organism>
<gene>
    <name evidence="4" type="ORF">GCM10010334_24780</name>
</gene>
<protein>
    <recommendedName>
        <fullName evidence="3">ATP-grasp domain-containing protein</fullName>
    </recommendedName>
</protein>
<dbReference type="GO" id="GO:0005524">
    <property type="term" value="F:ATP binding"/>
    <property type="evidence" value="ECO:0007669"/>
    <property type="project" value="UniProtKB-UniRule"/>
</dbReference>
<name>A0A919C9G6_9ACTN</name>
<dbReference type="PANTHER" id="PTHR21621:SF0">
    <property type="entry name" value="BETA-CITRYLGLUTAMATE SYNTHASE B-RELATED"/>
    <property type="match status" value="1"/>
</dbReference>
<dbReference type="Proteomes" id="UP000638353">
    <property type="component" value="Unassembled WGS sequence"/>
</dbReference>
<reference evidence="4" key="1">
    <citation type="journal article" date="2014" name="Int. J. Syst. Evol. Microbiol.">
        <title>Complete genome sequence of Corynebacterium casei LMG S-19264T (=DSM 44701T), isolated from a smear-ripened cheese.</title>
        <authorList>
            <consortium name="US DOE Joint Genome Institute (JGI-PGF)"/>
            <person name="Walter F."/>
            <person name="Albersmeier A."/>
            <person name="Kalinowski J."/>
            <person name="Ruckert C."/>
        </authorList>
    </citation>
    <scope>NUCLEOTIDE SEQUENCE</scope>
    <source>
        <strain evidence="4">JCM 4637</strain>
    </source>
</reference>
<dbReference type="InterPro" id="IPR013815">
    <property type="entry name" value="ATP_grasp_subdomain_1"/>
</dbReference>
<feature type="domain" description="ATP-grasp" evidence="3">
    <location>
        <begin position="96"/>
        <end position="272"/>
    </location>
</feature>
<sequence>MRLCFLVEEHYRHDGMPREVIGRLTSWGHRVDVVRPGGSLLEMGEAVRAGTHDAWVLKTVSGGPGLTLLEAAAEAGLTTVNDARSIRRVRDKALAAAIGRSHGLPLPPTYAAASPQLLTAIPESAYPLVVKPADGSAGRAVHLVPTPQRLTALLPELSGEGMLIAQPYVPNAGVDLKVYSVGGELYATERRSPLHPDHPARERRVVLPAEVVQTVVRVGEVYGLDLYGVDVLLGPDGPVVVDVNDFPSFRRVPDAAGQVARAVLELARRGPELPVIGDAGVSRVESLQSLSGANQYISGSDKDVSGAVRAHSVPSRSLSGVVQSLPDPVESLPVPVESLPDPVQSLSRTAPLGTPMQVVSGEGI</sequence>
<dbReference type="PANTHER" id="PTHR21621">
    <property type="entry name" value="RIBOSOMAL PROTEIN S6 MODIFICATION PROTEIN"/>
    <property type="match status" value="1"/>
</dbReference>
<dbReference type="InterPro" id="IPR011761">
    <property type="entry name" value="ATP-grasp"/>
</dbReference>
<dbReference type="Gene3D" id="3.30.1490.20">
    <property type="entry name" value="ATP-grasp fold, A domain"/>
    <property type="match status" value="1"/>
</dbReference>
<evidence type="ECO:0000256" key="2">
    <source>
        <dbReference type="SAM" id="MobiDB-lite"/>
    </source>
</evidence>
<dbReference type="RefSeq" id="WP_189823611.1">
    <property type="nucleotide sequence ID" value="NZ_BMVC01000004.1"/>
</dbReference>
<keyword evidence="1" id="KW-0547">Nucleotide-binding</keyword>
<dbReference type="GO" id="GO:0005737">
    <property type="term" value="C:cytoplasm"/>
    <property type="evidence" value="ECO:0007669"/>
    <property type="project" value="TreeGrafter"/>
</dbReference>
<evidence type="ECO:0000313" key="4">
    <source>
        <dbReference type="EMBL" id="GHC90627.1"/>
    </source>
</evidence>
<dbReference type="GO" id="GO:0018169">
    <property type="term" value="F:ribosomal S6-glutamic acid ligase activity"/>
    <property type="evidence" value="ECO:0007669"/>
    <property type="project" value="TreeGrafter"/>
</dbReference>
<evidence type="ECO:0000256" key="1">
    <source>
        <dbReference type="PROSITE-ProRule" id="PRU00409"/>
    </source>
</evidence>
<feature type="region of interest" description="Disordered" evidence="2">
    <location>
        <begin position="335"/>
        <end position="364"/>
    </location>
</feature>
<proteinExistence type="predicted"/>
<reference evidence="4" key="2">
    <citation type="submission" date="2020-09" db="EMBL/GenBank/DDBJ databases">
        <authorList>
            <person name="Sun Q."/>
            <person name="Ohkuma M."/>
        </authorList>
    </citation>
    <scope>NUCLEOTIDE SEQUENCE</scope>
    <source>
        <strain evidence="4">JCM 4637</strain>
    </source>
</reference>
<dbReference type="InterPro" id="IPR013651">
    <property type="entry name" value="ATP-grasp_RimK-type"/>
</dbReference>
<evidence type="ECO:0000259" key="3">
    <source>
        <dbReference type="PROSITE" id="PS50975"/>
    </source>
</evidence>
<evidence type="ECO:0000313" key="5">
    <source>
        <dbReference type="Proteomes" id="UP000638353"/>
    </source>
</evidence>
<dbReference type="EMBL" id="BMVC01000004">
    <property type="protein sequence ID" value="GHC90627.1"/>
    <property type="molecule type" value="Genomic_DNA"/>
</dbReference>
<dbReference type="Pfam" id="PF08443">
    <property type="entry name" value="RimK"/>
    <property type="match status" value="1"/>
</dbReference>
<dbReference type="AlphaFoldDB" id="A0A919C9G6"/>
<dbReference type="GO" id="GO:0046872">
    <property type="term" value="F:metal ion binding"/>
    <property type="evidence" value="ECO:0007669"/>
    <property type="project" value="InterPro"/>
</dbReference>